<accession>A0A1X6WQ67</accession>
<dbReference type="GO" id="GO:0005737">
    <property type="term" value="C:cytoplasm"/>
    <property type="evidence" value="ECO:0007669"/>
    <property type="project" value="InterPro"/>
</dbReference>
<dbReference type="GO" id="GO:0000287">
    <property type="term" value="F:magnesium ion binding"/>
    <property type="evidence" value="ECO:0007669"/>
    <property type="project" value="InterPro"/>
</dbReference>
<dbReference type="RefSeq" id="WP_086951421.1">
    <property type="nucleotide sequence ID" value="NZ_FWFD01000009.1"/>
</dbReference>
<dbReference type="Gene3D" id="3.90.80.10">
    <property type="entry name" value="Inorganic pyrophosphatase"/>
    <property type="match status" value="1"/>
</dbReference>
<dbReference type="SUPFAM" id="SSF50324">
    <property type="entry name" value="Inorganic pyrophosphatase"/>
    <property type="match status" value="1"/>
</dbReference>
<dbReference type="GO" id="GO:0006796">
    <property type="term" value="P:phosphate-containing compound metabolic process"/>
    <property type="evidence" value="ECO:0007669"/>
    <property type="project" value="InterPro"/>
</dbReference>
<dbReference type="OrthoDB" id="5187599at2"/>
<reference evidence="2" key="1">
    <citation type="submission" date="2017-02" db="EMBL/GenBank/DDBJ databases">
        <authorList>
            <person name="Dridi B."/>
        </authorList>
    </citation>
    <scope>NUCLEOTIDE SEQUENCE [LARGE SCALE GENOMIC DNA]</scope>
    <source>
        <strain evidence="2">bH819</strain>
    </source>
</reference>
<dbReference type="Proteomes" id="UP000195918">
    <property type="component" value="Unassembled WGS sequence"/>
</dbReference>
<proteinExistence type="predicted"/>
<gene>
    <name evidence="1" type="ORF">FM121_06775</name>
</gene>
<dbReference type="AlphaFoldDB" id="A0A1X6WQ67"/>
<evidence type="ECO:0000313" key="1">
    <source>
        <dbReference type="EMBL" id="SLM85786.1"/>
    </source>
</evidence>
<protein>
    <submittedName>
        <fullName evidence="1">Inorganic pyrophosphatase</fullName>
    </submittedName>
</protein>
<keyword evidence="2" id="KW-1185">Reference proteome</keyword>
<dbReference type="GO" id="GO:0004427">
    <property type="term" value="F:inorganic diphosphate phosphatase activity"/>
    <property type="evidence" value="ECO:0007669"/>
    <property type="project" value="InterPro"/>
</dbReference>
<dbReference type="InterPro" id="IPR036649">
    <property type="entry name" value="Pyrophosphatase_sf"/>
</dbReference>
<dbReference type="EMBL" id="FWFD01000009">
    <property type="protein sequence ID" value="SLM85786.1"/>
    <property type="molecule type" value="Genomic_DNA"/>
</dbReference>
<sequence length="108" mass="12560">MKRFSVTVTIDRPKGYVDRFNNVYPLNYGYVEGIIAGDDEWQDAYIFDETDCTGTHFKGEVIAVIVREDDIEDKWIVAKEGVTVSTEEIYQKVHFIEQYFSSTMMLLD</sequence>
<evidence type="ECO:0000313" key="2">
    <source>
        <dbReference type="Proteomes" id="UP000195918"/>
    </source>
</evidence>
<organism evidence="1 2">
    <name type="scientific">Vagococcus fluvialis bH819</name>
    <dbReference type="NCBI Taxonomy" id="1255619"/>
    <lineage>
        <taxon>Bacteria</taxon>
        <taxon>Bacillati</taxon>
        <taxon>Bacillota</taxon>
        <taxon>Bacilli</taxon>
        <taxon>Lactobacillales</taxon>
        <taxon>Enterococcaceae</taxon>
        <taxon>Vagococcus</taxon>
    </lineage>
</organism>
<name>A0A1X6WQ67_9ENTE</name>